<reference evidence="1" key="1">
    <citation type="submission" date="2020-03" db="EMBL/GenBank/DDBJ databases">
        <title>The deep terrestrial virosphere.</title>
        <authorList>
            <person name="Holmfeldt K."/>
            <person name="Nilsson E."/>
            <person name="Simone D."/>
            <person name="Lopez-Fernandez M."/>
            <person name="Wu X."/>
            <person name="de Brujin I."/>
            <person name="Lundin D."/>
            <person name="Andersson A."/>
            <person name="Bertilsson S."/>
            <person name="Dopson M."/>
        </authorList>
    </citation>
    <scope>NUCLEOTIDE SEQUENCE</scope>
    <source>
        <strain evidence="4">MM171A02421</strain>
        <strain evidence="3">MM171B00984</strain>
        <strain evidence="2">MM415A02533</strain>
        <strain evidence="1">TM448A00672</strain>
    </source>
</reference>
<evidence type="ECO:0000313" key="2">
    <source>
        <dbReference type="EMBL" id="QJA72996.1"/>
    </source>
</evidence>
<dbReference type="EMBL" id="MT143816">
    <property type="protein sequence ID" value="QJB02938.1"/>
    <property type="molecule type" value="Genomic_DNA"/>
</dbReference>
<proteinExistence type="predicted"/>
<evidence type="ECO:0000313" key="1">
    <source>
        <dbReference type="EMBL" id="QJA47441.1"/>
    </source>
</evidence>
<name>A0A6H1ZJ36_9ZZZZ</name>
<organism evidence="1">
    <name type="scientific">viral metagenome</name>
    <dbReference type="NCBI Taxonomy" id="1070528"/>
    <lineage>
        <taxon>unclassified sequences</taxon>
        <taxon>metagenomes</taxon>
        <taxon>organismal metagenomes</taxon>
    </lineage>
</organism>
<evidence type="ECO:0000313" key="3">
    <source>
        <dbReference type="EMBL" id="QJB02938.1"/>
    </source>
</evidence>
<dbReference type="EMBL" id="MT141994">
    <property type="protein sequence ID" value="QJA72996.1"/>
    <property type="molecule type" value="Genomic_DNA"/>
</dbReference>
<sequence length="69" mass="7996">MNIQFFPWTPPQFGTRGTIRDAKTNIFLATVLTNGQLHFPAYALNWGKVKKQIVVDWWKTKKEELGKCS</sequence>
<dbReference type="AlphaFoldDB" id="A0A6H1ZJ36"/>
<dbReference type="EMBL" id="MT144043">
    <property type="protein sequence ID" value="QJA47441.1"/>
    <property type="molecule type" value="Genomic_DNA"/>
</dbReference>
<protein>
    <submittedName>
        <fullName evidence="1">Uncharacterized protein</fullName>
    </submittedName>
</protein>
<evidence type="ECO:0000313" key="4">
    <source>
        <dbReference type="EMBL" id="QJH92763.1"/>
    </source>
</evidence>
<dbReference type="EMBL" id="MT143918">
    <property type="protein sequence ID" value="QJH92763.1"/>
    <property type="molecule type" value="Genomic_DNA"/>
</dbReference>
<accession>A0A6H1ZJ36</accession>
<gene>
    <name evidence="4" type="ORF">MM171A02421_0005</name>
    <name evidence="3" type="ORF">MM171B00984_0005</name>
    <name evidence="2" type="ORF">MM415A02533_0008</name>
    <name evidence="1" type="ORF">TM448A00672_0007</name>
</gene>